<name>A0ABV9QRY0_9GAMM</name>
<evidence type="ECO:0000313" key="2">
    <source>
        <dbReference type="EMBL" id="MFC4819508.1"/>
    </source>
</evidence>
<dbReference type="EMBL" id="JBHSHD010000003">
    <property type="protein sequence ID" value="MFC4819508.1"/>
    <property type="molecule type" value="Genomic_DNA"/>
</dbReference>
<dbReference type="RefSeq" id="WP_380019276.1">
    <property type="nucleotide sequence ID" value="NZ_JBHSHD010000003.1"/>
</dbReference>
<protein>
    <submittedName>
        <fullName evidence="2">Uncharacterized protein</fullName>
    </submittedName>
</protein>
<keyword evidence="3" id="KW-1185">Reference proteome</keyword>
<feature type="chain" id="PRO_5047500454" evidence="1">
    <location>
        <begin position="20"/>
        <end position="309"/>
    </location>
</feature>
<gene>
    <name evidence="2" type="ORF">ACFO6Q_04190</name>
</gene>
<dbReference type="Proteomes" id="UP001595886">
    <property type="component" value="Unassembled WGS sequence"/>
</dbReference>
<feature type="signal peptide" evidence="1">
    <location>
        <begin position="1"/>
        <end position="19"/>
    </location>
</feature>
<proteinExistence type="predicted"/>
<sequence>MFKFLRVLALACFSAGAAAQTIPPVDGFYLDPGQGGRGYAVETQDDQMFVALFNYDEDSRPTFYTIQGTWNPATRRVNNASLYQVSSGPWIGGAYMQPGPAINKGPVTLEFPTPTTGRLVYNGRTSTLQRFLFGYGASASSLMQGAWHTTFGSVVAFGDFIEVTGPCTLSSCSTIPEAFVGRRLGSSSNVLVGGKLPDGRVMILLDSSPSYYALYVFELRVNQWVGFENTFLKTETDTPTSGVTMVAARLLPPSLLKTEGAQSTADMEALNALSHEASVRAVTASASGKSSVEASAMLPRLRSALGELR</sequence>
<comment type="caution">
    <text evidence="2">The sequence shown here is derived from an EMBL/GenBank/DDBJ whole genome shotgun (WGS) entry which is preliminary data.</text>
</comment>
<keyword evidence="1" id="KW-0732">Signal</keyword>
<evidence type="ECO:0000256" key="1">
    <source>
        <dbReference type="SAM" id="SignalP"/>
    </source>
</evidence>
<organism evidence="2 3">
    <name type="scientific">Dokdonella ginsengisoli</name>
    <dbReference type="NCBI Taxonomy" id="363846"/>
    <lineage>
        <taxon>Bacteria</taxon>
        <taxon>Pseudomonadati</taxon>
        <taxon>Pseudomonadota</taxon>
        <taxon>Gammaproteobacteria</taxon>
        <taxon>Lysobacterales</taxon>
        <taxon>Rhodanobacteraceae</taxon>
        <taxon>Dokdonella</taxon>
    </lineage>
</organism>
<reference evidence="3" key="1">
    <citation type="journal article" date="2019" name="Int. J. Syst. Evol. Microbiol.">
        <title>The Global Catalogue of Microorganisms (GCM) 10K type strain sequencing project: providing services to taxonomists for standard genome sequencing and annotation.</title>
        <authorList>
            <consortium name="The Broad Institute Genomics Platform"/>
            <consortium name="The Broad Institute Genome Sequencing Center for Infectious Disease"/>
            <person name="Wu L."/>
            <person name="Ma J."/>
        </authorList>
    </citation>
    <scope>NUCLEOTIDE SEQUENCE [LARGE SCALE GENOMIC DNA]</scope>
    <source>
        <strain evidence="3">CCUG 30340</strain>
    </source>
</reference>
<accession>A0ABV9QRY0</accession>
<evidence type="ECO:0000313" key="3">
    <source>
        <dbReference type="Proteomes" id="UP001595886"/>
    </source>
</evidence>